<organism evidence="2 3">
    <name type="scientific">Ilex paraguariensis</name>
    <name type="common">yerba mate</name>
    <dbReference type="NCBI Taxonomy" id="185542"/>
    <lineage>
        <taxon>Eukaryota</taxon>
        <taxon>Viridiplantae</taxon>
        <taxon>Streptophyta</taxon>
        <taxon>Embryophyta</taxon>
        <taxon>Tracheophyta</taxon>
        <taxon>Spermatophyta</taxon>
        <taxon>Magnoliopsida</taxon>
        <taxon>eudicotyledons</taxon>
        <taxon>Gunneridae</taxon>
        <taxon>Pentapetalae</taxon>
        <taxon>asterids</taxon>
        <taxon>campanulids</taxon>
        <taxon>Aquifoliales</taxon>
        <taxon>Aquifoliaceae</taxon>
        <taxon>Ilex</taxon>
    </lineage>
</organism>
<name>A0ABC8TT75_9AQUA</name>
<protein>
    <submittedName>
        <fullName evidence="2">Uncharacterized protein</fullName>
    </submittedName>
</protein>
<dbReference type="EMBL" id="CAUOFW020005958">
    <property type="protein sequence ID" value="CAK9172338.1"/>
    <property type="molecule type" value="Genomic_DNA"/>
</dbReference>
<gene>
    <name evidence="2" type="ORF">ILEXP_LOCUS41983</name>
</gene>
<feature type="region of interest" description="Disordered" evidence="1">
    <location>
        <begin position="1"/>
        <end position="27"/>
    </location>
</feature>
<reference evidence="2 3" key="1">
    <citation type="submission" date="2024-02" db="EMBL/GenBank/DDBJ databases">
        <authorList>
            <person name="Vignale AGUSTIN F."/>
            <person name="Sosa J E."/>
            <person name="Modenutti C."/>
        </authorList>
    </citation>
    <scope>NUCLEOTIDE SEQUENCE [LARGE SCALE GENOMIC DNA]</scope>
</reference>
<dbReference type="AlphaFoldDB" id="A0ABC8TT75"/>
<evidence type="ECO:0000313" key="2">
    <source>
        <dbReference type="EMBL" id="CAK9172338.1"/>
    </source>
</evidence>
<evidence type="ECO:0000256" key="1">
    <source>
        <dbReference type="SAM" id="MobiDB-lite"/>
    </source>
</evidence>
<accession>A0ABC8TT75</accession>
<comment type="caution">
    <text evidence="2">The sequence shown here is derived from an EMBL/GenBank/DDBJ whole genome shotgun (WGS) entry which is preliminary data.</text>
</comment>
<proteinExistence type="predicted"/>
<feature type="compositionally biased region" description="Basic and acidic residues" evidence="1">
    <location>
        <begin position="1"/>
        <end position="22"/>
    </location>
</feature>
<keyword evidence="3" id="KW-1185">Reference proteome</keyword>
<sequence length="177" mass="20483">MQAERTEESESRRRRMMEERSFGRNGEMELPWDSERREIRRRHCLRTADLSAESVAEIAERKGERVSGERVLTIDSSSTAAAEWVSRSESLWRQVRTRCLSSRVEAAWFCLESDIVVERLRMMMVVANGQYQADFGGGEVDISSNIAGLERRRRWFSFSCGSLTHMRTLFSLHLSAL</sequence>
<dbReference type="Proteomes" id="UP001642360">
    <property type="component" value="Unassembled WGS sequence"/>
</dbReference>
<evidence type="ECO:0000313" key="3">
    <source>
        <dbReference type="Proteomes" id="UP001642360"/>
    </source>
</evidence>